<evidence type="ECO:0000313" key="10">
    <source>
        <dbReference type="Proteomes" id="UP000186698"/>
    </source>
</evidence>
<evidence type="ECO:0000256" key="2">
    <source>
        <dbReference type="ARBA" id="ARBA00022527"/>
    </source>
</evidence>
<gene>
    <name evidence="11" type="primary">LOC121397281</name>
</gene>
<dbReference type="InterPro" id="IPR000719">
    <property type="entry name" value="Prot_kinase_dom"/>
</dbReference>
<evidence type="ECO:0000256" key="4">
    <source>
        <dbReference type="ARBA" id="ARBA00022741"/>
    </source>
</evidence>
<dbReference type="AlphaFoldDB" id="A0A8J1LJR1"/>
<dbReference type="Gene3D" id="1.10.510.10">
    <property type="entry name" value="Transferase(Phosphotransferase) domain 1"/>
    <property type="match status" value="1"/>
</dbReference>
<protein>
    <recommendedName>
        <fullName evidence="1">non-specific serine/threonine protein kinase</fullName>
        <ecNumber evidence="1">2.7.11.1</ecNumber>
    </recommendedName>
</protein>
<dbReference type="GO" id="GO:0005524">
    <property type="term" value="F:ATP binding"/>
    <property type="evidence" value="ECO:0007669"/>
    <property type="project" value="UniProtKB-KW"/>
</dbReference>
<evidence type="ECO:0000256" key="6">
    <source>
        <dbReference type="ARBA" id="ARBA00022840"/>
    </source>
</evidence>
<name>A0A8J1LJR1_XENLA</name>
<evidence type="ECO:0000256" key="1">
    <source>
        <dbReference type="ARBA" id="ARBA00012513"/>
    </source>
</evidence>
<dbReference type="KEGG" id="xla:121397281"/>
<dbReference type="PANTHER" id="PTHR24351">
    <property type="entry name" value="RIBOSOMAL PROTEIN S6 KINASE"/>
    <property type="match status" value="1"/>
</dbReference>
<dbReference type="OrthoDB" id="341578at2759"/>
<organism evidence="10 11">
    <name type="scientific">Xenopus laevis</name>
    <name type="common">African clawed frog</name>
    <dbReference type="NCBI Taxonomy" id="8355"/>
    <lineage>
        <taxon>Eukaryota</taxon>
        <taxon>Metazoa</taxon>
        <taxon>Chordata</taxon>
        <taxon>Craniata</taxon>
        <taxon>Vertebrata</taxon>
        <taxon>Euteleostomi</taxon>
        <taxon>Amphibia</taxon>
        <taxon>Batrachia</taxon>
        <taxon>Anura</taxon>
        <taxon>Pipoidea</taxon>
        <taxon>Pipidae</taxon>
        <taxon>Xenopodinae</taxon>
        <taxon>Xenopus</taxon>
        <taxon>Xenopus</taxon>
    </lineage>
</organism>
<evidence type="ECO:0000259" key="9">
    <source>
        <dbReference type="SMART" id="SM00220"/>
    </source>
</evidence>
<dbReference type="GO" id="GO:0005634">
    <property type="term" value="C:nucleus"/>
    <property type="evidence" value="ECO:0000318"/>
    <property type="project" value="GO_Central"/>
</dbReference>
<evidence type="ECO:0000256" key="7">
    <source>
        <dbReference type="ARBA" id="ARBA00047899"/>
    </source>
</evidence>
<sequence length="159" mass="17532">MYSYVSPILHLSNQLHAFFVLEYASGGTLYKVIEDQGSLPMKNIQFYTAEMVIALQYLHSNGIIHRDLKPENILVDNNGHIKICDFGLAVEGVFGGKKISGLTGTPGYRCTGGQKSFLMFCHWRSTMLEWTGGHSVSSCTKWPLADSHLPITGFCTGAV</sequence>
<dbReference type="InterPro" id="IPR011009">
    <property type="entry name" value="Kinase-like_dom_sf"/>
</dbReference>
<keyword evidence="5" id="KW-0418">Kinase</keyword>
<dbReference type="GO" id="GO:0004674">
    <property type="term" value="F:protein serine/threonine kinase activity"/>
    <property type="evidence" value="ECO:0000318"/>
    <property type="project" value="GO_Central"/>
</dbReference>
<keyword evidence="2" id="KW-0723">Serine/threonine-protein kinase</keyword>
<keyword evidence="3" id="KW-0808">Transferase</keyword>
<dbReference type="FunFam" id="1.10.510.10:FF:000294">
    <property type="entry name" value="Serine/threonine-protein kinase OXI1"/>
    <property type="match status" value="1"/>
</dbReference>
<dbReference type="InterPro" id="IPR008271">
    <property type="entry name" value="Ser/Thr_kinase_AS"/>
</dbReference>
<dbReference type="EC" id="2.7.11.1" evidence="1"/>
<accession>A0A8J1LJR1</accession>
<dbReference type="Gene3D" id="3.30.200.20">
    <property type="entry name" value="Phosphorylase Kinase, domain 1"/>
    <property type="match status" value="1"/>
</dbReference>
<keyword evidence="6" id="KW-0067">ATP-binding</keyword>
<keyword evidence="4" id="KW-0547">Nucleotide-binding</keyword>
<dbReference type="SMART" id="SM00220">
    <property type="entry name" value="S_TKc"/>
    <property type="match status" value="1"/>
</dbReference>
<keyword evidence="10" id="KW-1185">Reference proteome</keyword>
<evidence type="ECO:0000313" key="11">
    <source>
        <dbReference type="RefSeq" id="XP_041429823.1"/>
    </source>
</evidence>
<evidence type="ECO:0000256" key="8">
    <source>
        <dbReference type="ARBA" id="ARBA00048679"/>
    </source>
</evidence>
<reference evidence="11" key="1">
    <citation type="submission" date="2025-08" db="UniProtKB">
        <authorList>
            <consortium name="RefSeq"/>
        </authorList>
    </citation>
    <scope>IDENTIFICATION</scope>
    <source>
        <strain evidence="11">J_2021</strain>
        <tissue evidence="11">Erythrocytes</tissue>
    </source>
</reference>
<evidence type="ECO:0000256" key="3">
    <source>
        <dbReference type="ARBA" id="ARBA00022679"/>
    </source>
</evidence>
<dbReference type="GO" id="GO:0005737">
    <property type="term" value="C:cytoplasm"/>
    <property type="evidence" value="ECO:0000318"/>
    <property type="project" value="GO_Central"/>
</dbReference>
<comment type="catalytic activity">
    <reaction evidence="8">
        <text>L-seryl-[protein] + ATP = O-phospho-L-seryl-[protein] + ADP + H(+)</text>
        <dbReference type="Rhea" id="RHEA:17989"/>
        <dbReference type="Rhea" id="RHEA-COMP:9863"/>
        <dbReference type="Rhea" id="RHEA-COMP:11604"/>
        <dbReference type="ChEBI" id="CHEBI:15378"/>
        <dbReference type="ChEBI" id="CHEBI:29999"/>
        <dbReference type="ChEBI" id="CHEBI:30616"/>
        <dbReference type="ChEBI" id="CHEBI:83421"/>
        <dbReference type="ChEBI" id="CHEBI:456216"/>
        <dbReference type="EC" id="2.7.11.1"/>
    </reaction>
</comment>
<dbReference type="SUPFAM" id="SSF56112">
    <property type="entry name" value="Protein kinase-like (PK-like)"/>
    <property type="match status" value="1"/>
</dbReference>
<dbReference type="Pfam" id="PF00069">
    <property type="entry name" value="Pkinase"/>
    <property type="match status" value="1"/>
</dbReference>
<dbReference type="Proteomes" id="UP000186698">
    <property type="component" value="Chromosome 8L"/>
</dbReference>
<proteinExistence type="predicted"/>
<dbReference type="RefSeq" id="XP_041429823.1">
    <property type="nucleotide sequence ID" value="XM_041573889.1"/>
</dbReference>
<comment type="catalytic activity">
    <reaction evidence="7">
        <text>L-threonyl-[protein] + ATP = O-phospho-L-threonyl-[protein] + ADP + H(+)</text>
        <dbReference type="Rhea" id="RHEA:46608"/>
        <dbReference type="Rhea" id="RHEA-COMP:11060"/>
        <dbReference type="Rhea" id="RHEA-COMP:11605"/>
        <dbReference type="ChEBI" id="CHEBI:15378"/>
        <dbReference type="ChEBI" id="CHEBI:30013"/>
        <dbReference type="ChEBI" id="CHEBI:30616"/>
        <dbReference type="ChEBI" id="CHEBI:61977"/>
        <dbReference type="ChEBI" id="CHEBI:456216"/>
        <dbReference type="EC" id="2.7.11.1"/>
    </reaction>
</comment>
<dbReference type="GeneID" id="121397281"/>
<evidence type="ECO:0000256" key="5">
    <source>
        <dbReference type="ARBA" id="ARBA00022777"/>
    </source>
</evidence>
<dbReference type="PROSITE" id="PS00108">
    <property type="entry name" value="PROTEIN_KINASE_ST"/>
    <property type="match status" value="1"/>
</dbReference>
<feature type="domain" description="Protein kinase" evidence="9">
    <location>
        <begin position="2"/>
        <end position="151"/>
    </location>
</feature>